<dbReference type="Pfam" id="PF00089">
    <property type="entry name" value="Trypsin"/>
    <property type="match status" value="1"/>
</dbReference>
<feature type="signal peptide" evidence="7">
    <location>
        <begin position="1"/>
        <end position="17"/>
    </location>
</feature>
<dbReference type="CDD" id="cd00190">
    <property type="entry name" value="Tryp_SPc"/>
    <property type="match status" value="1"/>
</dbReference>
<dbReference type="InterPro" id="IPR043504">
    <property type="entry name" value="Peptidase_S1_PA_chymotrypsin"/>
</dbReference>
<proteinExistence type="inferred from homology"/>
<dbReference type="GO" id="GO:0005615">
    <property type="term" value="C:extracellular space"/>
    <property type="evidence" value="ECO:0007669"/>
    <property type="project" value="TreeGrafter"/>
</dbReference>
<evidence type="ECO:0000256" key="3">
    <source>
        <dbReference type="ARBA" id="ARBA00022825"/>
    </source>
</evidence>
<dbReference type="InterPro" id="IPR009003">
    <property type="entry name" value="Peptidase_S1_PA"/>
</dbReference>
<dbReference type="OrthoDB" id="10059102at2759"/>
<keyword evidence="2 6" id="KW-0378">Hydrolase</keyword>
<dbReference type="PROSITE" id="PS50240">
    <property type="entry name" value="TRYPSIN_DOM"/>
    <property type="match status" value="1"/>
</dbReference>
<accession>A0A7R9GH14</accession>
<dbReference type="Gene3D" id="2.40.10.10">
    <property type="entry name" value="Trypsin-like serine proteases"/>
    <property type="match status" value="1"/>
</dbReference>
<evidence type="ECO:0000256" key="1">
    <source>
        <dbReference type="ARBA" id="ARBA00022670"/>
    </source>
</evidence>
<feature type="chain" id="PRO_5036403311" description="Peptidase S1 domain-containing protein" evidence="7">
    <location>
        <begin position="18"/>
        <end position="276"/>
    </location>
</feature>
<dbReference type="InterPro" id="IPR033116">
    <property type="entry name" value="TRYPSIN_SER"/>
</dbReference>
<evidence type="ECO:0000256" key="2">
    <source>
        <dbReference type="ARBA" id="ARBA00022801"/>
    </source>
</evidence>
<dbReference type="EMBL" id="CAJPEX010002058">
    <property type="protein sequence ID" value="CAG0920444.1"/>
    <property type="molecule type" value="Genomic_DNA"/>
</dbReference>
<dbReference type="InterPro" id="IPR050127">
    <property type="entry name" value="Serine_Proteases_S1"/>
</dbReference>
<feature type="domain" description="Peptidase S1" evidence="8">
    <location>
        <begin position="36"/>
        <end position="273"/>
    </location>
</feature>
<reference evidence="9" key="1">
    <citation type="submission" date="2020-11" db="EMBL/GenBank/DDBJ databases">
        <authorList>
            <person name="Tran Van P."/>
        </authorList>
    </citation>
    <scope>NUCLEOTIDE SEQUENCE</scope>
</reference>
<dbReference type="PANTHER" id="PTHR24264:SF83">
    <property type="entry name" value="COMPLEMENT FACTOR I"/>
    <property type="match status" value="1"/>
</dbReference>
<dbReference type="GO" id="GO:0006508">
    <property type="term" value="P:proteolysis"/>
    <property type="evidence" value="ECO:0007669"/>
    <property type="project" value="UniProtKB-KW"/>
</dbReference>
<comment type="similarity">
    <text evidence="5">Belongs to the peptidase S1 family. CLIP subfamily.</text>
</comment>
<dbReference type="PROSITE" id="PS00135">
    <property type="entry name" value="TRYPSIN_SER"/>
    <property type="match status" value="1"/>
</dbReference>
<evidence type="ECO:0000259" key="8">
    <source>
        <dbReference type="PROSITE" id="PS50240"/>
    </source>
</evidence>
<dbReference type="AlphaFoldDB" id="A0A7R9GH14"/>
<evidence type="ECO:0000256" key="7">
    <source>
        <dbReference type="SAM" id="SignalP"/>
    </source>
</evidence>
<gene>
    <name evidence="9" type="ORF">NMOB1V02_LOCUS7952</name>
</gene>
<evidence type="ECO:0000313" key="9">
    <source>
        <dbReference type="EMBL" id="CAD7280292.1"/>
    </source>
</evidence>
<dbReference type="PRINTS" id="PR00722">
    <property type="entry name" value="CHYMOTRYPSIN"/>
</dbReference>
<keyword evidence="10" id="KW-1185">Reference proteome</keyword>
<dbReference type="PROSITE" id="PS00134">
    <property type="entry name" value="TRYPSIN_HIS"/>
    <property type="match status" value="1"/>
</dbReference>
<evidence type="ECO:0000256" key="6">
    <source>
        <dbReference type="RuleBase" id="RU363034"/>
    </source>
</evidence>
<keyword evidence="4" id="KW-1015">Disulfide bond</keyword>
<dbReference type="SUPFAM" id="SSF50494">
    <property type="entry name" value="Trypsin-like serine proteases"/>
    <property type="match status" value="1"/>
</dbReference>
<dbReference type="EMBL" id="OA884095">
    <property type="protein sequence ID" value="CAD7280292.1"/>
    <property type="molecule type" value="Genomic_DNA"/>
</dbReference>
<dbReference type="InterPro" id="IPR018114">
    <property type="entry name" value="TRYPSIN_HIS"/>
</dbReference>
<name>A0A7R9GH14_9CRUS</name>
<dbReference type="GO" id="GO:0004252">
    <property type="term" value="F:serine-type endopeptidase activity"/>
    <property type="evidence" value="ECO:0007669"/>
    <property type="project" value="InterPro"/>
</dbReference>
<dbReference type="InterPro" id="IPR001314">
    <property type="entry name" value="Peptidase_S1A"/>
</dbReference>
<keyword evidence="1 6" id="KW-0645">Protease</keyword>
<evidence type="ECO:0000313" key="10">
    <source>
        <dbReference type="Proteomes" id="UP000678499"/>
    </source>
</evidence>
<sequence length="276" mass="30957">MMRNLVVFSLCVALICAAEDSGSSSEPEHVHHDQRIIDGELAKPGQFPYIVRMTMNNKYNIPSSCAGIILSEVFLLSAGHCCFKASNVTVSDLNAKEDDGTEQIRSQMDVVVHENYVDEIPPPNDICFLKLHDPLIFNEYVSSIPLPGSYEEMLSGQRFLIVGWGLTWYPGASTSRELRWGMVDNFNFEECRRQYSQHDCLVNEDMICAAGRYPDNFDTCDGDSGGPLVKFDPQGTNLLAGIASWGYKCGLPDFPGVYTKVSHFVDWIQEQKRNYS</sequence>
<evidence type="ECO:0000256" key="5">
    <source>
        <dbReference type="ARBA" id="ARBA00024195"/>
    </source>
</evidence>
<dbReference type="FunFam" id="2.40.10.10:FF:000002">
    <property type="entry name" value="Transmembrane protease serine"/>
    <property type="match status" value="1"/>
</dbReference>
<keyword evidence="7" id="KW-0732">Signal</keyword>
<dbReference type="PANTHER" id="PTHR24264">
    <property type="entry name" value="TRYPSIN-RELATED"/>
    <property type="match status" value="1"/>
</dbReference>
<organism evidence="9">
    <name type="scientific">Notodromas monacha</name>
    <dbReference type="NCBI Taxonomy" id="399045"/>
    <lineage>
        <taxon>Eukaryota</taxon>
        <taxon>Metazoa</taxon>
        <taxon>Ecdysozoa</taxon>
        <taxon>Arthropoda</taxon>
        <taxon>Crustacea</taxon>
        <taxon>Oligostraca</taxon>
        <taxon>Ostracoda</taxon>
        <taxon>Podocopa</taxon>
        <taxon>Podocopida</taxon>
        <taxon>Cypridocopina</taxon>
        <taxon>Cypridoidea</taxon>
        <taxon>Cyprididae</taxon>
        <taxon>Notodromas</taxon>
    </lineage>
</organism>
<dbReference type="Proteomes" id="UP000678499">
    <property type="component" value="Unassembled WGS sequence"/>
</dbReference>
<evidence type="ECO:0000256" key="4">
    <source>
        <dbReference type="ARBA" id="ARBA00023157"/>
    </source>
</evidence>
<dbReference type="SMART" id="SM00020">
    <property type="entry name" value="Tryp_SPc"/>
    <property type="match status" value="1"/>
</dbReference>
<dbReference type="InterPro" id="IPR001254">
    <property type="entry name" value="Trypsin_dom"/>
</dbReference>
<protein>
    <recommendedName>
        <fullName evidence="8">Peptidase S1 domain-containing protein</fullName>
    </recommendedName>
</protein>
<keyword evidence="3 6" id="KW-0720">Serine protease</keyword>